<dbReference type="SUPFAM" id="SSF50118">
    <property type="entry name" value="Cell growth inhibitor/plasmid maintenance toxic component"/>
    <property type="match status" value="1"/>
</dbReference>
<dbReference type="RefSeq" id="WP_090528776.1">
    <property type="nucleotide sequence ID" value="NZ_FNRQ01000001.1"/>
</dbReference>
<dbReference type="AlphaFoldDB" id="A0A1H3Z5A6"/>
<proteinExistence type="predicted"/>
<protein>
    <submittedName>
        <fullName evidence="1">Uncharacterized protein YifN, PemK superfamily</fullName>
    </submittedName>
</protein>
<dbReference type="GO" id="GO:0003677">
    <property type="term" value="F:DNA binding"/>
    <property type="evidence" value="ECO:0007669"/>
    <property type="project" value="InterPro"/>
</dbReference>
<dbReference type="Gene3D" id="2.30.30.110">
    <property type="match status" value="1"/>
</dbReference>
<dbReference type="Pfam" id="PF02452">
    <property type="entry name" value="PemK_toxin"/>
    <property type="match status" value="1"/>
</dbReference>
<reference evidence="2" key="1">
    <citation type="submission" date="2016-10" db="EMBL/GenBank/DDBJ databases">
        <authorList>
            <person name="Varghese N."/>
            <person name="Submissions S."/>
        </authorList>
    </citation>
    <scope>NUCLEOTIDE SEQUENCE [LARGE SCALE GENOMIC DNA]</scope>
    <source>
        <strain evidence="2">LMG 24000</strain>
    </source>
</reference>
<dbReference type="Proteomes" id="UP000198638">
    <property type="component" value="Unassembled WGS sequence"/>
</dbReference>
<dbReference type="EMBL" id="FNRQ01000001">
    <property type="protein sequence ID" value="SEA18885.1"/>
    <property type="molecule type" value="Genomic_DNA"/>
</dbReference>
<dbReference type="STRING" id="83784.SAMN05192564_101603"/>
<organism evidence="1 2">
    <name type="scientific">Paraburkholderia sartisoli</name>
    <dbReference type="NCBI Taxonomy" id="83784"/>
    <lineage>
        <taxon>Bacteria</taxon>
        <taxon>Pseudomonadati</taxon>
        <taxon>Pseudomonadota</taxon>
        <taxon>Betaproteobacteria</taxon>
        <taxon>Burkholderiales</taxon>
        <taxon>Burkholderiaceae</taxon>
        <taxon>Paraburkholderia</taxon>
    </lineage>
</organism>
<keyword evidence="2" id="KW-1185">Reference proteome</keyword>
<dbReference type="OrthoDB" id="7565736at2"/>
<dbReference type="InterPro" id="IPR011067">
    <property type="entry name" value="Plasmid_toxin/cell-grow_inhib"/>
</dbReference>
<gene>
    <name evidence="1" type="ORF">SAMN05192564_101603</name>
</gene>
<evidence type="ECO:0000313" key="1">
    <source>
        <dbReference type="EMBL" id="SEA18885.1"/>
    </source>
</evidence>
<accession>A0A1H3Z5A6</accession>
<sequence length="202" mass="22143">MKESDATTASPTVLPTVGRRGYSCHTESVSGESRLESGALNVAPAARISDSKLARASILEAPIWGLFLAPMTLPYFPSRGEILVCDFNTGFREPEMIKKRPVIVVSQKSSHSRRLCTVVPLSTTSPAPVKAWHHALPHVVVPGWKTEATMWAKCDMLSTVGFERLNKPYIKSRNSGRRYVEVILGNGDLTAIDACMRAYLSL</sequence>
<dbReference type="InterPro" id="IPR003477">
    <property type="entry name" value="PemK-like"/>
</dbReference>
<evidence type="ECO:0000313" key="2">
    <source>
        <dbReference type="Proteomes" id="UP000198638"/>
    </source>
</evidence>
<name>A0A1H3Z5A6_9BURK</name>